<dbReference type="EMBL" id="UINC01199379">
    <property type="protein sequence ID" value="SVE17773.1"/>
    <property type="molecule type" value="Genomic_DNA"/>
</dbReference>
<feature type="non-terminal residue" evidence="1">
    <location>
        <position position="246"/>
    </location>
</feature>
<sequence length="246" mass="28483">VYEDSFDISNKYQDKFFGKLPEFLSENSNLIFFVHIHGNFSNVLKKIRNNNTHQLIPFEYFIHFRDILLGIIQISSGKIKLHDIKYNGLDITDIVKSEFKRSGVHLYHWLMYEGTRNLLKSFKFDSAYMTYENIAWENMFIMSLKQFSYNTKIIGYQHSVVPQSAAGMFIGKKEKGIKPLPDKLLTVGHETTTILRDYGNYPGSMIDTGCALRYEYLEGIKQKKTQNTDCILLALEGISEVSDMVN</sequence>
<organism evidence="1">
    <name type="scientific">marine metagenome</name>
    <dbReference type="NCBI Taxonomy" id="408172"/>
    <lineage>
        <taxon>unclassified sequences</taxon>
        <taxon>metagenomes</taxon>
        <taxon>ecological metagenomes</taxon>
    </lineage>
</organism>
<reference evidence="1" key="1">
    <citation type="submission" date="2018-05" db="EMBL/GenBank/DDBJ databases">
        <authorList>
            <person name="Lanie J.A."/>
            <person name="Ng W.-L."/>
            <person name="Kazmierczak K.M."/>
            <person name="Andrzejewski T.M."/>
            <person name="Davidsen T.M."/>
            <person name="Wayne K.J."/>
            <person name="Tettelin H."/>
            <person name="Glass J.I."/>
            <person name="Rusch D."/>
            <person name="Podicherti R."/>
            <person name="Tsui H.-C.T."/>
            <person name="Winkler M.E."/>
        </authorList>
    </citation>
    <scope>NUCLEOTIDE SEQUENCE</scope>
</reference>
<proteinExistence type="predicted"/>
<accession>A0A383BD70</accession>
<gene>
    <name evidence="1" type="ORF">METZ01_LOCUS470627</name>
</gene>
<name>A0A383BD70_9ZZZZ</name>
<dbReference type="AlphaFoldDB" id="A0A383BD70"/>
<protein>
    <submittedName>
        <fullName evidence="1">Uncharacterized protein</fullName>
    </submittedName>
</protein>
<feature type="non-terminal residue" evidence="1">
    <location>
        <position position="1"/>
    </location>
</feature>
<evidence type="ECO:0000313" key="1">
    <source>
        <dbReference type="EMBL" id="SVE17773.1"/>
    </source>
</evidence>